<keyword evidence="3" id="KW-0812">Transmembrane</keyword>
<dbReference type="SUPFAM" id="SSF49785">
    <property type="entry name" value="Galactose-binding domain-like"/>
    <property type="match status" value="1"/>
</dbReference>
<keyword evidence="8" id="KW-0325">Glycoprotein</keyword>
<dbReference type="InterPro" id="IPR008979">
    <property type="entry name" value="Galactose-bd-like_sf"/>
</dbReference>
<dbReference type="GO" id="GO:0030246">
    <property type="term" value="F:carbohydrate binding"/>
    <property type="evidence" value="ECO:0007669"/>
    <property type="project" value="InterPro"/>
</dbReference>
<evidence type="ECO:0000256" key="9">
    <source>
        <dbReference type="ARBA" id="ARBA00023277"/>
    </source>
</evidence>
<keyword evidence="4" id="KW-0732">Signal</keyword>
<evidence type="ECO:0000256" key="8">
    <source>
        <dbReference type="ARBA" id="ARBA00023180"/>
    </source>
</evidence>
<evidence type="ECO:0000256" key="2">
    <source>
        <dbReference type="ARBA" id="ARBA00009141"/>
    </source>
</evidence>
<gene>
    <name evidence="11" type="ORF">LCGC14_2231240</name>
</gene>
<dbReference type="PANTHER" id="PTHR13460">
    <property type="match status" value="1"/>
</dbReference>
<reference evidence="11" key="1">
    <citation type="journal article" date="2015" name="Nature">
        <title>Complex archaea that bridge the gap between prokaryotes and eukaryotes.</title>
        <authorList>
            <person name="Spang A."/>
            <person name="Saw J.H."/>
            <person name="Jorgensen S.L."/>
            <person name="Zaremba-Niedzwiedzka K."/>
            <person name="Martijn J."/>
            <person name="Lind A.E."/>
            <person name="van Eijk R."/>
            <person name="Schleper C."/>
            <person name="Guy L."/>
            <person name="Ettema T.J."/>
        </authorList>
    </citation>
    <scope>NUCLEOTIDE SEQUENCE</scope>
</reference>
<dbReference type="Pfam" id="PF11721">
    <property type="entry name" value="Malectin"/>
    <property type="match status" value="1"/>
</dbReference>
<evidence type="ECO:0000256" key="6">
    <source>
        <dbReference type="ARBA" id="ARBA00022989"/>
    </source>
</evidence>
<keyword evidence="6" id="KW-1133">Transmembrane helix</keyword>
<dbReference type="AlphaFoldDB" id="A0A0F9FKS5"/>
<dbReference type="PANTHER" id="PTHR13460:SF0">
    <property type="entry name" value="MALECTIN"/>
    <property type="match status" value="1"/>
</dbReference>
<dbReference type="InterPro" id="IPR039155">
    <property type="entry name" value="MLEC"/>
</dbReference>
<dbReference type="InterPro" id="IPR021720">
    <property type="entry name" value="Malectin_dom"/>
</dbReference>
<feature type="non-terminal residue" evidence="11">
    <location>
        <position position="1"/>
    </location>
</feature>
<protein>
    <recommendedName>
        <fullName evidence="10">Malectin domain-containing protein</fullName>
    </recommendedName>
</protein>
<evidence type="ECO:0000256" key="7">
    <source>
        <dbReference type="ARBA" id="ARBA00023136"/>
    </source>
</evidence>
<evidence type="ECO:0000259" key="10">
    <source>
        <dbReference type="Pfam" id="PF11721"/>
    </source>
</evidence>
<comment type="similarity">
    <text evidence="2">Belongs to the malectin family.</text>
</comment>
<feature type="non-terminal residue" evidence="11">
    <location>
        <position position="610"/>
    </location>
</feature>
<feature type="domain" description="Malectin" evidence="10">
    <location>
        <begin position="268"/>
        <end position="359"/>
    </location>
</feature>
<sequence length="610" mass="67298">PEACNDVFNRTGEMFREAFTFARLVGVKTCIGTETPITIPALVKEQLKAQGKDPADPAVVQEVYEGMFRRIAKTHPLDYYWLWTPEGWTWGGNSGDQLTTTMDDVKIALEALKEVGRPFELATAGWVLGPNDDRAAFDRMLPKEVAVSAISRQVGHTPVDEAFGRVEGREKWAIPWFEDDLALASPQLWVGRTRKDAADALAYGCTGLMGLQWRTRILGPNILALAQAGWDQSSWNPTPGEVPESVFPEAPLTPGPLGGIVVDYVGHEISGTDDDRLYQSCRYDLRGYSFKLPEGKYRVTLKFCEPDFGEAGKRVCDVKLQGKTVLEKFDIFAEVGQWAALDYTYDDVEVTDGWLKLRIVYRESLPCISAIVIEGPGLTRKINCGGPAYQDYEADGSGTATPPTTMGPPRGLAVRDFYADWTLALFGPEVAEETAAIFSRIDGRLPRAGGHACPCGLAPDVRPWELVAQEYAFVDELAACRDKVRGFGNLQRFDYWLGTMQYLRANGRLQCAWGAFNAAVPQWQAEEDPAKRKQLAREVGLPAYRECLDAFAEAYGHLLDTTSAYAAMALTSLITLRGLKATGIVAGECTSAALWPFAACRRRLVTRMSV</sequence>
<evidence type="ECO:0000256" key="3">
    <source>
        <dbReference type="ARBA" id="ARBA00022692"/>
    </source>
</evidence>
<evidence type="ECO:0000256" key="5">
    <source>
        <dbReference type="ARBA" id="ARBA00022824"/>
    </source>
</evidence>
<organism evidence="11">
    <name type="scientific">marine sediment metagenome</name>
    <dbReference type="NCBI Taxonomy" id="412755"/>
    <lineage>
        <taxon>unclassified sequences</taxon>
        <taxon>metagenomes</taxon>
        <taxon>ecological metagenomes</taxon>
    </lineage>
</organism>
<evidence type="ECO:0000313" key="11">
    <source>
        <dbReference type="EMBL" id="KKL57855.1"/>
    </source>
</evidence>
<keyword evidence="5" id="KW-0256">Endoplasmic reticulum</keyword>
<dbReference type="EMBL" id="LAZR01030021">
    <property type="protein sequence ID" value="KKL57855.1"/>
    <property type="molecule type" value="Genomic_DNA"/>
</dbReference>
<accession>A0A0F9FKS5</accession>
<dbReference type="GO" id="GO:0005789">
    <property type="term" value="C:endoplasmic reticulum membrane"/>
    <property type="evidence" value="ECO:0007669"/>
    <property type="project" value="UniProtKB-SubCell"/>
</dbReference>
<comment type="caution">
    <text evidence="11">The sequence shown here is derived from an EMBL/GenBank/DDBJ whole genome shotgun (WGS) entry which is preliminary data.</text>
</comment>
<keyword evidence="9" id="KW-0119">Carbohydrate metabolism</keyword>
<dbReference type="Gene3D" id="2.60.120.430">
    <property type="entry name" value="Galactose-binding lectin"/>
    <property type="match status" value="1"/>
</dbReference>
<evidence type="ECO:0000256" key="1">
    <source>
        <dbReference type="ARBA" id="ARBA00004115"/>
    </source>
</evidence>
<comment type="subcellular location">
    <subcellularLocation>
        <location evidence="1">Endoplasmic reticulum membrane</location>
        <topology evidence="1">Single-pass type I membrane protein</topology>
    </subcellularLocation>
</comment>
<proteinExistence type="inferred from homology"/>
<keyword evidence="7" id="KW-0472">Membrane</keyword>
<name>A0A0F9FKS5_9ZZZZ</name>
<evidence type="ECO:0000256" key="4">
    <source>
        <dbReference type="ARBA" id="ARBA00022729"/>
    </source>
</evidence>